<dbReference type="Proteomes" id="UP000011713">
    <property type="component" value="Unassembled WGS sequence"/>
</dbReference>
<dbReference type="HOGENOM" id="CLU_1879405_0_0_1"/>
<sequence length="136" mass="14474">MSSSMADATCARGAGFGAVCVARDVDTPSTLWRTVIRIGDKLGPVNARVDECGGAGWRCLYQPAAPRVSPNGAGAHRANHADTDDEFMRASVSLGCLTLIKCATPTEAALQQKKMDRWIVVDTTECTLIKDARAMC</sequence>
<dbReference type="InParanoid" id="M4B567"/>
<dbReference type="EnsemblProtists" id="HpaT801417">
    <property type="protein sequence ID" value="HpaP801417"/>
    <property type="gene ID" value="HpaG801417"/>
</dbReference>
<dbReference type="VEuPathDB" id="FungiDB:HpaG801417"/>
<dbReference type="EMBL" id="JH598325">
    <property type="status" value="NOT_ANNOTATED_CDS"/>
    <property type="molecule type" value="Genomic_DNA"/>
</dbReference>
<protein>
    <submittedName>
        <fullName evidence="1">Uncharacterized protein</fullName>
    </submittedName>
</protein>
<accession>M4B567</accession>
<evidence type="ECO:0000313" key="2">
    <source>
        <dbReference type="Proteomes" id="UP000011713"/>
    </source>
</evidence>
<organism evidence="1 2">
    <name type="scientific">Hyaloperonospora arabidopsidis (strain Emoy2)</name>
    <name type="common">Downy mildew agent</name>
    <name type="synonym">Peronospora arabidopsidis</name>
    <dbReference type="NCBI Taxonomy" id="559515"/>
    <lineage>
        <taxon>Eukaryota</taxon>
        <taxon>Sar</taxon>
        <taxon>Stramenopiles</taxon>
        <taxon>Oomycota</taxon>
        <taxon>Peronosporomycetes</taxon>
        <taxon>Peronosporales</taxon>
        <taxon>Peronosporaceae</taxon>
        <taxon>Hyaloperonospora</taxon>
    </lineage>
</organism>
<evidence type="ECO:0000313" key="1">
    <source>
        <dbReference type="EnsemblProtists" id="HpaP801417"/>
    </source>
</evidence>
<dbReference type="AlphaFoldDB" id="M4B567"/>
<reference evidence="1" key="2">
    <citation type="submission" date="2015-06" db="UniProtKB">
        <authorList>
            <consortium name="EnsemblProtists"/>
        </authorList>
    </citation>
    <scope>IDENTIFICATION</scope>
    <source>
        <strain evidence="1">Emoy2</strain>
    </source>
</reference>
<keyword evidence="2" id="KW-1185">Reference proteome</keyword>
<name>M4B567_HYAAE</name>
<reference evidence="2" key="1">
    <citation type="journal article" date="2010" name="Science">
        <title>Signatures of adaptation to obligate biotrophy in the Hyaloperonospora arabidopsidis genome.</title>
        <authorList>
            <person name="Baxter L."/>
            <person name="Tripathy S."/>
            <person name="Ishaque N."/>
            <person name="Boot N."/>
            <person name="Cabral A."/>
            <person name="Kemen E."/>
            <person name="Thines M."/>
            <person name="Ah-Fong A."/>
            <person name="Anderson R."/>
            <person name="Badejoko W."/>
            <person name="Bittner-Eddy P."/>
            <person name="Boore J.L."/>
            <person name="Chibucos M.C."/>
            <person name="Coates M."/>
            <person name="Dehal P."/>
            <person name="Delehaunty K."/>
            <person name="Dong S."/>
            <person name="Downton P."/>
            <person name="Dumas B."/>
            <person name="Fabro G."/>
            <person name="Fronick C."/>
            <person name="Fuerstenberg S.I."/>
            <person name="Fulton L."/>
            <person name="Gaulin E."/>
            <person name="Govers F."/>
            <person name="Hughes L."/>
            <person name="Humphray S."/>
            <person name="Jiang R.H."/>
            <person name="Judelson H."/>
            <person name="Kamoun S."/>
            <person name="Kyung K."/>
            <person name="Meijer H."/>
            <person name="Minx P."/>
            <person name="Morris P."/>
            <person name="Nelson J."/>
            <person name="Phuntumart V."/>
            <person name="Qutob D."/>
            <person name="Rehmany A."/>
            <person name="Rougon-Cardoso A."/>
            <person name="Ryden P."/>
            <person name="Torto-Alalibo T."/>
            <person name="Studholme D."/>
            <person name="Wang Y."/>
            <person name="Win J."/>
            <person name="Wood J."/>
            <person name="Clifton S.W."/>
            <person name="Rogers J."/>
            <person name="Van den Ackerveken G."/>
            <person name="Jones J.D."/>
            <person name="McDowell J.M."/>
            <person name="Beynon J."/>
            <person name="Tyler B.M."/>
        </authorList>
    </citation>
    <scope>NUCLEOTIDE SEQUENCE [LARGE SCALE GENOMIC DNA]</scope>
    <source>
        <strain evidence="2">Emoy2</strain>
    </source>
</reference>
<proteinExistence type="predicted"/>